<evidence type="ECO:0008006" key="3">
    <source>
        <dbReference type="Google" id="ProtNLM"/>
    </source>
</evidence>
<evidence type="ECO:0000313" key="1">
    <source>
        <dbReference type="EMBL" id="OAP58076.1"/>
    </source>
</evidence>
<name>A0A178ZF21_9EURO</name>
<reference evidence="1 2" key="1">
    <citation type="submission" date="2016-04" db="EMBL/GenBank/DDBJ databases">
        <title>Draft genome of Fonsecaea erecta CBS 125763.</title>
        <authorList>
            <person name="Weiss V.A."/>
            <person name="Vicente V.A."/>
            <person name="Raittz R.T."/>
            <person name="Moreno L.F."/>
            <person name="De Souza E.M."/>
            <person name="Pedrosa F.O."/>
            <person name="Steffens M.B."/>
            <person name="Faoro H."/>
            <person name="Tadra-Sfeir M.Z."/>
            <person name="Najafzadeh M.J."/>
            <person name="Felipe M.S."/>
            <person name="Teixeira M."/>
            <person name="Sun J."/>
            <person name="Xi L."/>
            <person name="Gomes R."/>
            <person name="De Azevedo C.M."/>
            <person name="Salgado C.G."/>
            <person name="Da Silva M.B."/>
            <person name="Nascimento M.F."/>
            <person name="Queiroz-Telles F."/>
            <person name="Attili D.S."/>
            <person name="Gorbushina A."/>
        </authorList>
    </citation>
    <scope>NUCLEOTIDE SEQUENCE [LARGE SCALE GENOMIC DNA]</scope>
    <source>
        <strain evidence="1 2">CBS 125763</strain>
    </source>
</reference>
<dbReference type="Pfam" id="PF10259">
    <property type="entry name" value="Rogdi_lz"/>
    <property type="match status" value="1"/>
</dbReference>
<evidence type="ECO:0000313" key="2">
    <source>
        <dbReference type="Proteomes" id="UP000078343"/>
    </source>
</evidence>
<keyword evidence="2" id="KW-1185">Reference proteome</keyword>
<dbReference type="RefSeq" id="XP_018691443.1">
    <property type="nucleotide sequence ID" value="XM_018838675.1"/>
</dbReference>
<proteinExistence type="predicted"/>
<dbReference type="OrthoDB" id="66510at2759"/>
<organism evidence="1 2">
    <name type="scientific">Fonsecaea erecta</name>
    <dbReference type="NCBI Taxonomy" id="1367422"/>
    <lineage>
        <taxon>Eukaryota</taxon>
        <taxon>Fungi</taxon>
        <taxon>Dikarya</taxon>
        <taxon>Ascomycota</taxon>
        <taxon>Pezizomycotina</taxon>
        <taxon>Eurotiomycetes</taxon>
        <taxon>Chaetothyriomycetidae</taxon>
        <taxon>Chaetothyriales</taxon>
        <taxon>Herpotrichiellaceae</taxon>
        <taxon>Fonsecaea</taxon>
    </lineage>
</organism>
<sequence length="327" mass="35844">MSTWVYPPLPPDELRKAENESLKLELQWLLESLQRALPTLKEALEECTVLLAPKEPGSTLVLSSLRSESVKGFVTRVGTKLVKGDIHLRLTTLPPNTPRGTTTSTPSTRLIFHSSSSSAEIVLSQLLAVKSLLNDSLDIIDVSRWTGQSTDSSFISGQLKLLHDHLREAKSCLKGPVAGTDISSIPGAEWWTHSPDENVFQPPLGENLSLHFTIQDANLVLTVRTLAPTSPGGTPSTPAEGSFSLSGLNLRTRLLGLGPKPPSHDEMGEIYEWRGRQDVIVREKVRVETSDPSLLSIAAKLSALEHEVGRWRMNLRIILTGTTDEED</sequence>
<dbReference type="InterPro" id="IPR028241">
    <property type="entry name" value="RAVE2/Rogdi"/>
</dbReference>
<dbReference type="PANTHER" id="PTHR13618:SF1">
    <property type="entry name" value="PROTEIN ROGDI HOMOLOG"/>
    <property type="match status" value="1"/>
</dbReference>
<dbReference type="EMBL" id="LVYI01000006">
    <property type="protein sequence ID" value="OAP58076.1"/>
    <property type="molecule type" value="Genomic_DNA"/>
</dbReference>
<gene>
    <name evidence="1" type="ORF">AYL99_07166</name>
</gene>
<dbReference type="Proteomes" id="UP000078343">
    <property type="component" value="Unassembled WGS sequence"/>
</dbReference>
<dbReference type="GO" id="GO:0043291">
    <property type="term" value="C:RAVE complex"/>
    <property type="evidence" value="ECO:0007669"/>
    <property type="project" value="TreeGrafter"/>
</dbReference>
<accession>A0A178ZF21</accession>
<comment type="caution">
    <text evidence="1">The sequence shown here is derived from an EMBL/GenBank/DDBJ whole genome shotgun (WGS) entry which is preliminary data.</text>
</comment>
<dbReference type="STRING" id="1367422.A0A178ZF21"/>
<dbReference type="GeneID" id="30011334"/>
<dbReference type="PANTHER" id="PTHR13618">
    <property type="entry name" value="LEUCINE ZIPPER CONTAINING TRANSCRIPTION FACTOR LZF1"/>
    <property type="match status" value="1"/>
</dbReference>
<dbReference type="AlphaFoldDB" id="A0A178ZF21"/>
<protein>
    <recommendedName>
        <fullName evidence="3">RAVE subunit 2/Rogdi</fullName>
    </recommendedName>
</protein>